<gene>
    <name evidence="2" type="ORF">CRG98_026562</name>
</gene>
<proteinExistence type="predicted"/>
<dbReference type="EMBL" id="PGOL01001887">
    <property type="protein sequence ID" value="PKI52982.1"/>
    <property type="molecule type" value="Genomic_DNA"/>
</dbReference>
<evidence type="ECO:0000313" key="2">
    <source>
        <dbReference type="EMBL" id="PKI52982.1"/>
    </source>
</evidence>
<accession>A0A2I0J9P9</accession>
<dbReference type="AlphaFoldDB" id="A0A2I0J9P9"/>
<evidence type="ECO:0000256" key="1">
    <source>
        <dbReference type="SAM" id="MobiDB-lite"/>
    </source>
</evidence>
<dbReference type="Proteomes" id="UP000233551">
    <property type="component" value="Unassembled WGS sequence"/>
</dbReference>
<feature type="region of interest" description="Disordered" evidence="1">
    <location>
        <begin position="148"/>
        <end position="172"/>
    </location>
</feature>
<evidence type="ECO:0000313" key="3">
    <source>
        <dbReference type="Proteomes" id="UP000233551"/>
    </source>
</evidence>
<feature type="region of interest" description="Disordered" evidence="1">
    <location>
        <begin position="1"/>
        <end position="41"/>
    </location>
</feature>
<dbReference type="PANTHER" id="PTHR35167:SF3">
    <property type="entry name" value="OS05G0216466 PROTEIN"/>
    <property type="match status" value="1"/>
</dbReference>
<sequence length="264" mass="29485">MAKEQPMVDGAGAADKKKRRRQQQQNEEEEPSSAFSESELDVARQLVQLSGNSDESTAACSSTAAVRRVLDDGTEASSVLRKFGPSVESSNDHSNSNKRKKKFRSLRNIYESTDPLSSDVGLARKMRCRNDKETRTYRLTELVPAIPKRGHFSRSHQHNRLSPSHPQEKSRSPWTQIQLADCGLGCGQPIPKVQCKSAVFSLAMIRDSIYNTLATAFKYVEVRIQRFFTIVTSADKMCGRKKLSSIAAAGAKDLRRSHWPGGWK</sequence>
<reference evidence="2 3" key="1">
    <citation type="submission" date="2017-11" db="EMBL/GenBank/DDBJ databases">
        <title>De-novo sequencing of pomegranate (Punica granatum L.) genome.</title>
        <authorList>
            <person name="Akparov Z."/>
            <person name="Amiraslanov A."/>
            <person name="Hajiyeva S."/>
            <person name="Abbasov M."/>
            <person name="Kaur K."/>
            <person name="Hamwieh A."/>
            <person name="Solovyev V."/>
            <person name="Salamov A."/>
            <person name="Braich B."/>
            <person name="Kosarev P."/>
            <person name="Mahmoud A."/>
            <person name="Hajiyev E."/>
            <person name="Babayeva S."/>
            <person name="Izzatullayeva V."/>
            <person name="Mammadov A."/>
            <person name="Mammadov A."/>
            <person name="Sharifova S."/>
            <person name="Ojaghi J."/>
            <person name="Eynullazada K."/>
            <person name="Bayramov B."/>
            <person name="Abdulazimova A."/>
            <person name="Shahmuradov I."/>
        </authorList>
    </citation>
    <scope>NUCLEOTIDE SEQUENCE [LARGE SCALE GENOMIC DNA]</scope>
    <source>
        <strain evidence="3">cv. AG2017</strain>
        <tissue evidence="2">Leaf</tissue>
    </source>
</reference>
<organism evidence="2 3">
    <name type="scientific">Punica granatum</name>
    <name type="common">Pomegranate</name>
    <dbReference type="NCBI Taxonomy" id="22663"/>
    <lineage>
        <taxon>Eukaryota</taxon>
        <taxon>Viridiplantae</taxon>
        <taxon>Streptophyta</taxon>
        <taxon>Embryophyta</taxon>
        <taxon>Tracheophyta</taxon>
        <taxon>Spermatophyta</taxon>
        <taxon>Magnoliopsida</taxon>
        <taxon>eudicotyledons</taxon>
        <taxon>Gunneridae</taxon>
        <taxon>Pentapetalae</taxon>
        <taxon>rosids</taxon>
        <taxon>malvids</taxon>
        <taxon>Myrtales</taxon>
        <taxon>Lythraceae</taxon>
        <taxon>Punica</taxon>
    </lineage>
</organism>
<feature type="region of interest" description="Disordered" evidence="1">
    <location>
        <begin position="81"/>
        <end position="106"/>
    </location>
</feature>
<keyword evidence="3" id="KW-1185">Reference proteome</keyword>
<feature type="compositionally biased region" description="Basic residues" evidence="1">
    <location>
        <begin position="96"/>
        <end position="105"/>
    </location>
</feature>
<dbReference type="PANTHER" id="PTHR35167">
    <property type="entry name" value="OS05G0216466 PROTEIN"/>
    <property type="match status" value="1"/>
</dbReference>
<name>A0A2I0J9P9_PUNGR</name>
<protein>
    <submittedName>
        <fullName evidence="2">Uncharacterized protein</fullName>
    </submittedName>
</protein>
<feature type="compositionally biased region" description="Basic residues" evidence="1">
    <location>
        <begin position="148"/>
        <end position="159"/>
    </location>
</feature>
<comment type="caution">
    <text evidence="2">The sequence shown here is derived from an EMBL/GenBank/DDBJ whole genome shotgun (WGS) entry which is preliminary data.</text>
</comment>